<reference evidence="2 3" key="2">
    <citation type="journal article" date="2017" name="Sci. Rep.">
        <title>Ant-infecting Ophiocordyceps genomes reveal a high diversity of potential behavioral manipulation genes and a possible major role for enterotoxins.</title>
        <authorList>
            <person name="de Bekker C."/>
            <person name="Ohm R.A."/>
            <person name="Evans H.C."/>
            <person name="Brachmann A."/>
            <person name="Hughes D.P."/>
        </authorList>
    </citation>
    <scope>NUCLEOTIDE SEQUENCE [LARGE SCALE GENOMIC DNA]</scope>
    <source>
        <strain evidence="2 3">SC16a</strain>
    </source>
</reference>
<accession>A0A2A9PH26</accession>
<gene>
    <name evidence="2" type="ORF">XA68_11308</name>
</gene>
<organism evidence="2 3">
    <name type="scientific">Ophiocordyceps unilateralis</name>
    <name type="common">Zombie-ant fungus</name>
    <name type="synonym">Torrubia unilateralis</name>
    <dbReference type="NCBI Taxonomy" id="268505"/>
    <lineage>
        <taxon>Eukaryota</taxon>
        <taxon>Fungi</taxon>
        <taxon>Dikarya</taxon>
        <taxon>Ascomycota</taxon>
        <taxon>Pezizomycotina</taxon>
        <taxon>Sordariomycetes</taxon>
        <taxon>Hypocreomycetidae</taxon>
        <taxon>Hypocreales</taxon>
        <taxon>Ophiocordycipitaceae</taxon>
        <taxon>Ophiocordyceps</taxon>
    </lineage>
</organism>
<evidence type="ECO:0000313" key="2">
    <source>
        <dbReference type="EMBL" id="PFH60212.1"/>
    </source>
</evidence>
<sequence length="150" mass="16531">MAADPFPYLVLVSKSHRFRHESIFSSLWSVGALAASSKPAPLWHCTLGRPHRSTLPTSTVGCSPAMTMPQPRRLRHTDAVRQLTWHVPRRWARRPGCGLTCLGLTRYQPAVVETHDRQPTPSRATSTPAPDGGARHGARDNLARLSLAVQ</sequence>
<name>A0A2A9PH26_OPHUN</name>
<comment type="caution">
    <text evidence="2">The sequence shown here is derived from an EMBL/GenBank/DDBJ whole genome shotgun (WGS) entry which is preliminary data.</text>
</comment>
<protein>
    <submittedName>
        <fullName evidence="2">Uncharacterized protein</fullName>
    </submittedName>
</protein>
<evidence type="ECO:0000256" key="1">
    <source>
        <dbReference type="SAM" id="MobiDB-lite"/>
    </source>
</evidence>
<feature type="region of interest" description="Disordered" evidence="1">
    <location>
        <begin position="113"/>
        <end position="137"/>
    </location>
</feature>
<proteinExistence type="predicted"/>
<keyword evidence="3" id="KW-1185">Reference proteome</keyword>
<reference evidence="2 3" key="1">
    <citation type="journal article" date="2015" name="BMC Genomics">
        <title>Gene expression during zombie ant biting behavior reflects the complexity underlying fungal parasitic behavioral manipulation.</title>
        <authorList>
            <person name="de Bekker C."/>
            <person name="Ohm R.A."/>
            <person name="Loreto R.G."/>
            <person name="Sebastian A."/>
            <person name="Albert I."/>
            <person name="Merrow M."/>
            <person name="Brachmann A."/>
            <person name="Hughes D.P."/>
        </authorList>
    </citation>
    <scope>NUCLEOTIDE SEQUENCE [LARGE SCALE GENOMIC DNA]</scope>
    <source>
        <strain evidence="2 3">SC16a</strain>
    </source>
</reference>
<evidence type="ECO:0000313" key="3">
    <source>
        <dbReference type="Proteomes" id="UP000037136"/>
    </source>
</evidence>
<feature type="compositionally biased region" description="Low complexity" evidence="1">
    <location>
        <begin position="119"/>
        <end position="130"/>
    </location>
</feature>
<dbReference type="Proteomes" id="UP000037136">
    <property type="component" value="Unassembled WGS sequence"/>
</dbReference>
<dbReference type="EMBL" id="LAZP02000143">
    <property type="protein sequence ID" value="PFH60212.1"/>
    <property type="molecule type" value="Genomic_DNA"/>
</dbReference>
<dbReference type="AlphaFoldDB" id="A0A2A9PH26"/>